<dbReference type="GO" id="GO:0051262">
    <property type="term" value="P:protein tetramerization"/>
    <property type="evidence" value="ECO:0007669"/>
    <property type="project" value="UniProtKB-ARBA"/>
</dbReference>
<dbReference type="PANTHER" id="PTHR43401:SF2">
    <property type="entry name" value="L-THREONINE 3-DEHYDROGENASE"/>
    <property type="match status" value="1"/>
</dbReference>
<accession>A0A101IJ89</accession>
<evidence type="ECO:0000313" key="5">
    <source>
        <dbReference type="EMBL" id="KUK96239.1"/>
    </source>
</evidence>
<protein>
    <submittedName>
        <fullName evidence="5">Alcohol dehydrogenase, zinc-containing</fullName>
    </submittedName>
</protein>
<dbReference type="PATRIC" id="fig|301375.6.peg.194"/>
<reference evidence="5" key="1">
    <citation type="journal article" date="2015" name="MBio">
        <title>Genome-resolved metagenomic analysis reveals roles for candidate phyla and other microbial community members in biogeochemical transformations in oil reservoirs.</title>
        <authorList>
            <person name="Hu P."/>
            <person name="Tom L."/>
            <person name="Singh A."/>
            <person name="Thomas B.C."/>
            <person name="Baker B.J."/>
            <person name="Piceno Y.M."/>
            <person name="Andersen G.L."/>
            <person name="Banfield J.F."/>
        </authorList>
    </citation>
    <scope>NUCLEOTIDE SEQUENCE [LARGE SCALE GENOMIC DNA]</scope>
    <source>
        <strain evidence="5">56_747</strain>
    </source>
</reference>
<dbReference type="InterPro" id="IPR036291">
    <property type="entry name" value="NAD(P)-bd_dom_sf"/>
</dbReference>
<dbReference type="InterPro" id="IPR050129">
    <property type="entry name" value="Zn_alcohol_dh"/>
</dbReference>
<keyword evidence="1" id="KW-0560">Oxidoreductase</keyword>
<evidence type="ECO:0000313" key="4">
    <source>
        <dbReference type="EMBL" id="KUK45042.1"/>
    </source>
</evidence>
<dbReference type="Gene3D" id="3.40.50.720">
    <property type="entry name" value="NAD(P)-binding Rossmann-like Domain"/>
    <property type="match status" value="1"/>
</dbReference>
<dbReference type="Gene3D" id="3.90.180.10">
    <property type="entry name" value="Medium-chain alcohol dehydrogenases, catalytic domain"/>
    <property type="match status" value="1"/>
</dbReference>
<evidence type="ECO:0000256" key="1">
    <source>
        <dbReference type="ARBA" id="ARBA00023002"/>
    </source>
</evidence>
<proteinExistence type="predicted"/>
<evidence type="ECO:0000259" key="2">
    <source>
        <dbReference type="Pfam" id="PF00107"/>
    </source>
</evidence>
<dbReference type="Proteomes" id="UP000057043">
    <property type="component" value="Unassembled WGS sequence"/>
</dbReference>
<feature type="domain" description="Alcohol dehydrogenase-like N-terminal" evidence="3">
    <location>
        <begin position="25"/>
        <end position="126"/>
    </location>
</feature>
<dbReference type="EMBL" id="LGHB01000017">
    <property type="protein sequence ID" value="KUK96239.1"/>
    <property type="molecule type" value="Genomic_DNA"/>
</dbReference>
<evidence type="ECO:0000313" key="6">
    <source>
        <dbReference type="Proteomes" id="UP000053961"/>
    </source>
</evidence>
<comment type="caution">
    <text evidence="5">The sequence shown here is derived from an EMBL/GenBank/DDBJ whole genome shotgun (WGS) entry which is preliminary data.</text>
</comment>
<dbReference type="Pfam" id="PF00107">
    <property type="entry name" value="ADH_zinc_N"/>
    <property type="match status" value="1"/>
</dbReference>
<evidence type="ECO:0000313" key="7">
    <source>
        <dbReference type="Proteomes" id="UP000057043"/>
    </source>
</evidence>
<dbReference type="SUPFAM" id="SSF50129">
    <property type="entry name" value="GroES-like"/>
    <property type="match status" value="1"/>
</dbReference>
<dbReference type="PANTHER" id="PTHR43401">
    <property type="entry name" value="L-THREONINE 3-DEHYDROGENASE"/>
    <property type="match status" value="1"/>
</dbReference>
<dbReference type="GO" id="GO:0043168">
    <property type="term" value="F:anion binding"/>
    <property type="evidence" value="ECO:0007669"/>
    <property type="project" value="UniProtKB-ARBA"/>
</dbReference>
<organism evidence="5 6">
    <name type="scientific">Methanothrix harundinacea</name>
    <dbReference type="NCBI Taxonomy" id="301375"/>
    <lineage>
        <taxon>Archaea</taxon>
        <taxon>Methanobacteriati</taxon>
        <taxon>Methanobacteriota</taxon>
        <taxon>Stenosarchaea group</taxon>
        <taxon>Methanomicrobia</taxon>
        <taxon>Methanotrichales</taxon>
        <taxon>Methanotrichaceae</taxon>
        <taxon>Methanothrix</taxon>
    </lineage>
</organism>
<dbReference type="SUPFAM" id="SSF51735">
    <property type="entry name" value="NAD(P)-binding Rossmann-fold domains"/>
    <property type="match status" value="1"/>
</dbReference>
<name>A0A101IJ89_9EURY</name>
<dbReference type="GO" id="GO:0044281">
    <property type="term" value="P:small molecule metabolic process"/>
    <property type="evidence" value="ECO:0007669"/>
    <property type="project" value="UniProtKB-ARBA"/>
</dbReference>
<dbReference type="InterPro" id="IPR013149">
    <property type="entry name" value="ADH-like_C"/>
</dbReference>
<evidence type="ECO:0000259" key="3">
    <source>
        <dbReference type="Pfam" id="PF08240"/>
    </source>
</evidence>
<dbReference type="Pfam" id="PF08240">
    <property type="entry name" value="ADH_N"/>
    <property type="match status" value="1"/>
</dbReference>
<dbReference type="InterPro" id="IPR011032">
    <property type="entry name" value="GroES-like_sf"/>
</dbReference>
<feature type="domain" description="Alcohol dehydrogenase-like C-terminal" evidence="2">
    <location>
        <begin position="176"/>
        <end position="305"/>
    </location>
</feature>
<dbReference type="GO" id="GO:0016616">
    <property type="term" value="F:oxidoreductase activity, acting on the CH-OH group of donors, NAD or NADP as acceptor"/>
    <property type="evidence" value="ECO:0007669"/>
    <property type="project" value="UniProtKB-ARBA"/>
</dbReference>
<gene>
    <name evidence="4" type="ORF">XD72_0569</name>
    <name evidence="5" type="ORF">XE07_1265</name>
</gene>
<dbReference type="EMBL" id="LGFT01000009">
    <property type="protein sequence ID" value="KUK45042.1"/>
    <property type="molecule type" value="Genomic_DNA"/>
</dbReference>
<dbReference type="Proteomes" id="UP000053961">
    <property type="component" value="Unassembled WGS sequence"/>
</dbReference>
<dbReference type="GO" id="GO:0030554">
    <property type="term" value="F:adenyl nucleotide binding"/>
    <property type="evidence" value="ECO:0007669"/>
    <property type="project" value="UniProtKB-ARBA"/>
</dbReference>
<dbReference type="InterPro" id="IPR013154">
    <property type="entry name" value="ADH-like_N"/>
</dbReference>
<dbReference type="AlphaFoldDB" id="A0A101IJ89"/>
<sequence>MMAAVLEAPGNLTLRVVEDPVCSEGGLILKVEACSICSTDVKMIRRGQKDLVYPRILGHEIAGTVFERDGIGPRVGERVQVFPGIFCGRCPSCRRGAENMCERIRIFGFNLDGGFAEYLLVPRESVRNSGVFPVPDGVKFEDAALAEPLACCINAQERVEVGEGDSVLIFGAGPAGILHALLARERGASMVVIVEPLERRVDLARSFGADLVVSSGGEDLAAQADEATDGKGFDVAILASRDVAVDDDLLALLTPGGRMSLFSGFPFDLAAPRLDLNQLHYREILIVGSYGCTPAHNRRALDLISGPLDVGRLITERVSLAEISRGMEHADKREGLKAVVTDFGG</sequence>
<reference evidence="6 7" key="2">
    <citation type="journal article" date="2015" name="MBio">
        <title>Genome-Resolved Metagenomic Analysis Reveals Roles for Candidate Phyla and Other Microbial Community Members in Biogeochemical Transformations in Oil Reservoirs.</title>
        <authorList>
            <person name="Hu P."/>
            <person name="Tom L."/>
            <person name="Singh A."/>
            <person name="Thomas B.C."/>
            <person name="Baker B.J."/>
            <person name="Piceno Y.M."/>
            <person name="Andersen G.L."/>
            <person name="Banfield J.F."/>
        </authorList>
    </citation>
    <scope>NUCLEOTIDE SEQUENCE [LARGE SCALE GENOMIC DNA]</scope>
    <source>
        <strain evidence="4">57_489</strain>
    </source>
</reference>